<evidence type="ECO:0000313" key="1">
    <source>
        <dbReference type="EMBL" id="KMV15847.1"/>
    </source>
</evidence>
<gene>
    <name evidence="1" type="ORF">ACT17_23445</name>
</gene>
<accession>A0A0J8U418</accession>
<dbReference type="EMBL" id="LFOD01000026">
    <property type="protein sequence ID" value="KMV15847.1"/>
    <property type="molecule type" value="Genomic_DNA"/>
</dbReference>
<name>A0A0J8U418_9MYCO</name>
<protein>
    <submittedName>
        <fullName evidence="1">Uncharacterized protein</fullName>
    </submittedName>
</protein>
<dbReference type="RefSeq" id="WP_019348809.1">
    <property type="nucleotide sequence ID" value="NZ_AGSZ01000821.1"/>
</dbReference>
<reference evidence="1 2" key="1">
    <citation type="submission" date="2015-06" db="EMBL/GenBank/DDBJ databases">
        <title>Genome sequence of Mycobacterium conceptionense strain MLE.</title>
        <authorList>
            <person name="Greninger A.L."/>
            <person name="Cunningham G."/>
            <person name="Chiu C.Y."/>
            <person name="Miller S."/>
        </authorList>
    </citation>
    <scope>NUCLEOTIDE SEQUENCE [LARGE SCALE GENOMIC DNA]</scope>
    <source>
        <strain evidence="1 2">MLE</strain>
    </source>
</reference>
<evidence type="ECO:0000313" key="2">
    <source>
        <dbReference type="Proteomes" id="UP000037594"/>
    </source>
</evidence>
<comment type="caution">
    <text evidence="1">The sequence shown here is derived from an EMBL/GenBank/DDBJ whole genome shotgun (WGS) entry which is preliminary data.</text>
</comment>
<dbReference type="PATRIC" id="fig|451644.5.peg.4838"/>
<sequence length="422" mass="45600">MTAHADAIAARLPTLYRDGELVRGLAEVAGLQLDVIDEIARIIQRAHWFDTTVELSEAAALGALLDIPPQPWQGLNEYRAWLHALRTARLEHGAVSVPALMAFTRLYTEDFERANAIDVLPPFGAWASEFTRGGHAFIENQPQLRTMRLGGPGSAEPLTRQVCHGGLDSAALSVLYVGGRHSEYVPVLVNATTGEGLAFLGELRLGDRLWLQARPDGSITAQLNRSDATAQLHGIRQVVAGTPWTPADVGAPRALTLRPGPNDLWFLPVAHFDAPGLDRALLALAGLDLSEGRWDTSHFDHALFYLDPAAYLDLSWFERRPATIRLDLDAAALVSDTGRLEAALEAREQLCGSVGTGIRELAAAGVNAEARFRPLHDSQRQLDHLAGISGLAQHEIGTVGIDRLTDSGGLFGVTAYDDSTYA</sequence>
<organism evidence="1 2">
    <name type="scientific">Mycolicibacterium conceptionense</name>
    <dbReference type="NCBI Taxonomy" id="451644"/>
    <lineage>
        <taxon>Bacteria</taxon>
        <taxon>Bacillati</taxon>
        <taxon>Actinomycetota</taxon>
        <taxon>Actinomycetes</taxon>
        <taxon>Mycobacteriales</taxon>
        <taxon>Mycobacteriaceae</taxon>
        <taxon>Mycolicibacterium</taxon>
    </lineage>
</organism>
<dbReference type="Proteomes" id="UP000037594">
    <property type="component" value="Unassembled WGS sequence"/>
</dbReference>
<dbReference type="OrthoDB" id="8479133at2"/>
<dbReference type="AlphaFoldDB" id="A0A0J8U418"/>
<proteinExistence type="predicted"/>